<name>A0A9D4LH47_DREPO</name>
<feature type="domain" description="ODAD1 central coiled coil region" evidence="4">
    <location>
        <begin position="164"/>
        <end position="448"/>
    </location>
</feature>
<evidence type="ECO:0000256" key="1">
    <source>
        <dbReference type="ARBA" id="ARBA00023054"/>
    </source>
</evidence>
<feature type="coiled-coil region" evidence="2">
    <location>
        <begin position="354"/>
        <end position="413"/>
    </location>
</feature>
<evidence type="ECO:0000256" key="2">
    <source>
        <dbReference type="SAM" id="Coils"/>
    </source>
</evidence>
<keyword evidence="6" id="KW-1185">Reference proteome</keyword>
<sequence>MWKKYNKIAGGGATMPTNAVQTAKRSVSGDHDDLDESQLEQELCRLQRQLHAMEGDRRAYSEETCNLLRKQKSEIASLKKENEEIGKVLRLAKSDRNVSADGRDIEKLLTLIDQLDEYKTKCVREEREIKQLDSEIARVQDMINEEQKLMGSVTEETASIIVSKRLRITENRLNQELMKFNNQLATNARLREELDHLRQEKAVFDSLHKRLTKRLEDTKHQISDCIAQASSAYEERDEAQTKMIALKERSDKDMAQQEMEMKELLRIIKHDDMLKEFMGVKAQDRHDFREEESAKRLKGKDTADHETDVEKQTIRQLEKAFERVTDATGESDITTIVNNFIRKEDENFALYNYVNELNDALEAIQEETANTQEEIKRFHDENIKSEDNRRKMIREMELEAERFVREADDAEQQNTVVCKVLDEMRVGVEKLFKEADCDSSTISDMLGSDEGVTNKNILQYMGIIEQRTMELLKLQQYIQMQKEPPKTERKDSKGQPATTPSQQNKKSPRQSLVVIAPPNPNEEDELTADGELRPLTRDELKRLVMHNLTVRPPPSVDARKKSPPKRNKTSPRPSKPAQLL</sequence>
<gene>
    <name evidence="5" type="ORF">DPMN_100306</name>
</gene>
<protein>
    <recommendedName>
        <fullName evidence="4">ODAD1 central coiled coil region domain-containing protein</fullName>
    </recommendedName>
</protein>
<dbReference type="InterPro" id="IPR051876">
    <property type="entry name" value="ODA-DC/CCD"/>
</dbReference>
<accession>A0A9D4LH47</accession>
<dbReference type="OrthoDB" id="6766775at2759"/>
<dbReference type="PANTHER" id="PTHR21694:SF18">
    <property type="entry name" value="COILED-COIL DOMAIN-CONTAINING PROTEIN 63"/>
    <property type="match status" value="1"/>
</dbReference>
<evidence type="ECO:0000259" key="4">
    <source>
        <dbReference type="Pfam" id="PF21773"/>
    </source>
</evidence>
<evidence type="ECO:0000313" key="5">
    <source>
        <dbReference type="EMBL" id="KAH3857694.1"/>
    </source>
</evidence>
<reference evidence="5" key="1">
    <citation type="journal article" date="2019" name="bioRxiv">
        <title>The Genome of the Zebra Mussel, Dreissena polymorpha: A Resource for Invasive Species Research.</title>
        <authorList>
            <person name="McCartney M.A."/>
            <person name="Auch B."/>
            <person name="Kono T."/>
            <person name="Mallez S."/>
            <person name="Zhang Y."/>
            <person name="Obille A."/>
            <person name="Becker A."/>
            <person name="Abrahante J.E."/>
            <person name="Garbe J."/>
            <person name="Badalamenti J.P."/>
            <person name="Herman A."/>
            <person name="Mangelson H."/>
            <person name="Liachko I."/>
            <person name="Sullivan S."/>
            <person name="Sone E.D."/>
            <person name="Koren S."/>
            <person name="Silverstein K.A.T."/>
            <person name="Beckman K.B."/>
            <person name="Gohl D.M."/>
        </authorList>
    </citation>
    <scope>NUCLEOTIDE SEQUENCE</scope>
    <source>
        <strain evidence="5">Duluth1</strain>
        <tissue evidence="5">Whole animal</tissue>
    </source>
</reference>
<feature type="coiled-coil region" evidence="2">
    <location>
        <begin position="61"/>
        <end position="267"/>
    </location>
</feature>
<proteinExistence type="predicted"/>
<feature type="compositionally biased region" description="Basic and acidic residues" evidence="3">
    <location>
        <begin position="483"/>
        <end position="493"/>
    </location>
</feature>
<dbReference type="Pfam" id="PF21773">
    <property type="entry name" value="ODAD1_CC"/>
    <property type="match status" value="1"/>
</dbReference>
<comment type="caution">
    <text evidence="5">The sequence shown here is derived from an EMBL/GenBank/DDBJ whole genome shotgun (WGS) entry which is preliminary data.</text>
</comment>
<reference evidence="5" key="2">
    <citation type="submission" date="2020-11" db="EMBL/GenBank/DDBJ databases">
        <authorList>
            <person name="McCartney M.A."/>
            <person name="Auch B."/>
            <person name="Kono T."/>
            <person name="Mallez S."/>
            <person name="Becker A."/>
            <person name="Gohl D.M."/>
            <person name="Silverstein K.A.T."/>
            <person name="Koren S."/>
            <person name="Bechman K.B."/>
            <person name="Herman A."/>
            <person name="Abrahante J.E."/>
            <person name="Garbe J."/>
        </authorList>
    </citation>
    <scope>NUCLEOTIDE SEQUENCE</scope>
    <source>
        <strain evidence="5">Duluth1</strain>
        <tissue evidence="5">Whole animal</tissue>
    </source>
</reference>
<evidence type="ECO:0000256" key="3">
    <source>
        <dbReference type="SAM" id="MobiDB-lite"/>
    </source>
</evidence>
<keyword evidence="1 2" id="KW-0175">Coiled coil</keyword>
<organism evidence="5 6">
    <name type="scientific">Dreissena polymorpha</name>
    <name type="common">Zebra mussel</name>
    <name type="synonym">Mytilus polymorpha</name>
    <dbReference type="NCBI Taxonomy" id="45954"/>
    <lineage>
        <taxon>Eukaryota</taxon>
        <taxon>Metazoa</taxon>
        <taxon>Spiralia</taxon>
        <taxon>Lophotrochozoa</taxon>
        <taxon>Mollusca</taxon>
        <taxon>Bivalvia</taxon>
        <taxon>Autobranchia</taxon>
        <taxon>Heteroconchia</taxon>
        <taxon>Euheterodonta</taxon>
        <taxon>Imparidentia</taxon>
        <taxon>Neoheterodontei</taxon>
        <taxon>Myida</taxon>
        <taxon>Dreissenoidea</taxon>
        <taxon>Dreissenidae</taxon>
        <taxon>Dreissena</taxon>
    </lineage>
</organism>
<dbReference type="AlphaFoldDB" id="A0A9D4LH47"/>
<dbReference type="Proteomes" id="UP000828390">
    <property type="component" value="Unassembled WGS sequence"/>
</dbReference>
<dbReference type="EMBL" id="JAIWYP010000003">
    <property type="protein sequence ID" value="KAH3857694.1"/>
    <property type="molecule type" value="Genomic_DNA"/>
</dbReference>
<dbReference type="InterPro" id="IPR049258">
    <property type="entry name" value="ODAD1_CC"/>
</dbReference>
<dbReference type="PANTHER" id="PTHR21694">
    <property type="entry name" value="COILED-COIL DOMAIN-CONTAINING PROTEIN 63"/>
    <property type="match status" value="1"/>
</dbReference>
<feature type="compositionally biased region" description="Polar residues" evidence="3">
    <location>
        <begin position="495"/>
        <end position="505"/>
    </location>
</feature>
<evidence type="ECO:0000313" key="6">
    <source>
        <dbReference type="Proteomes" id="UP000828390"/>
    </source>
</evidence>
<feature type="compositionally biased region" description="Basic and acidic residues" evidence="3">
    <location>
        <begin position="530"/>
        <end position="542"/>
    </location>
</feature>
<feature type="region of interest" description="Disordered" evidence="3">
    <location>
        <begin position="288"/>
        <end position="310"/>
    </location>
</feature>
<feature type="region of interest" description="Disordered" evidence="3">
    <location>
        <begin position="481"/>
        <end position="580"/>
    </location>
</feature>